<keyword evidence="3" id="KW-1185">Reference proteome</keyword>
<dbReference type="AlphaFoldDB" id="A0A067Q304"/>
<comment type="similarity">
    <text evidence="1">Belongs to the ornithine cyclodeaminase/mu-crystallin family.</text>
</comment>
<dbReference type="InterPro" id="IPR023401">
    <property type="entry name" value="ODC_N"/>
</dbReference>
<dbReference type="InParanoid" id="A0A067Q304"/>
<dbReference type="InterPro" id="IPR003462">
    <property type="entry name" value="ODC_Mu_crystall"/>
</dbReference>
<dbReference type="PANTHER" id="PTHR13812:SF19">
    <property type="entry name" value="KETIMINE REDUCTASE MU-CRYSTALLIN"/>
    <property type="match status" value="1"/>
</dbReference>
<dbReference type="FunCoup" id="A0A067Q304">
    <property type="interactions" value="332"/>
</dbReference>
<reference evidence="3" key="1">
    <citation type="journal article" date="2014" name="Proc. Natl. Acad. Sci. U.S.A.">
        <title>Extensive sampling of basidiomycete genomes demonstrates inadequacy of the white-rot/brown-rot paradigm for wood decay fungi.</title>
        <authorList>
            <person name="Riley R."/>
            <person name="Salamov A.A."/>
            <person name="Brown D.W."/>
            <person name="Nagy L.G."/>
            <person name="Floudas D."/>
            <person name="Held B.W."/>
            <person name="Levasseur A."/>
            <person name="Lombard V."/>
            <person name="Morin E."/>
            <person name="Otillar R."/>
            <person name="Lindquist E.A."/>
            <person name="Sun H."/>
            <person name="LaButti K.M."/>
            <person name="Schmutz J."/>
            <person name="Jabbour D."/>
            <person name="Luo H."/>
            <person name="Baker S.E."/>
            <person name="Pisabarro A.G."/>
            <person name="Walton J.D."/>
            <person name="Blanchette R.A."/>
            <person name="Henrissat B."/>
            <person name="Martin F."/>
            <person name="Cullen D."/>
            <person name="Hibbett D.S."/>
            <person name="Grigoriev I.V."/>
        </authorList>
    </citation>
    <scope>NUCLEOTIDE SEQUENCE [LARGE SCALE GENOMIC DNA]</scope>
    <source>
        <strain evidence="3">MUCL 33604</strain>
    </source>
</reference>
<dbReference type="Gene3D" id="3.30.1780.10">
    <property type="entry name" value="ornithine cyclodeaminase, domain 1"/>
    <property type="match status" value="1"/>
</dbReference>
<organism evidence="2 3">
    <name type="scientific">Jaapia argillacea MUCL 33604</name>
    <dbReference type="NCBI Taxonomy" id="933084"/>
    <lineage>
        <taxon>Eukaryota</taxon>
        <taxon>Fungi</taxon>
        <taxon>Dikarya</taxon>
        <taxon>Basidiomycota</taxon>
        <taxon>Agaricomycotina</taxon>
        <taxon>Agaricomycetes</taxon>
        <taxon>Agaricomycetidae</taxon>
        <taxon>Jaapiales</taxon>
        <taxon>Jaapiaceae</taxon>
        <taxon>Jaapia</taxon>
    </lineage>
</organism>
<dbReference type="PANTHER" id="PTHR13812">
    <property type="entry name" value="KETIMINE REDUCTASE MU-CRYSTALLIN"/>
    <property type="match status" value="1"/>
</dbReference>
<name>A0A067Q304_9AGAM</name>
<dbReference type="Gene3D" id="3.40.50.720">
    <property type="entry name" value="NAD(P)-binding Rossmann-like Domain"/>
    <property type="match status" value="1"/>
</dbReference>
<sequence length="344" mass="36653">MSLLILTASDVARITSTLTPQDLLDQASQVFSRFSSTNNKDNDIVAPHRTTIRMAKYSALFMPSRIVSHGTAIKVVSVPNFERGGGLPASTMVMDETTGGVKALVNARVLTALRTAAGSLLSSTLLIPPSSPPTHLVAFGAGNQISAHVTLHLKHFPSITNVTIVNRTSNDRLSTLNSTLAEQFPNVAVSTTPLVWESIQKRVAEASIIITATTSTIPLFHGEWVKPGTHIILIGSYTPAMHEIDSILVRRAGKVVVDSRDACLREAGELILAGIKGDGMVELGELDIAEKEGDKELVEKVKKGGDVTIFKSVGVGVQDVAIASAVVKRAEELGLGTKIDDYDE</sequence>
<dbReference type="InterPro" id="IPR036291">
    <property type="entry name" value="NAD(P)-bd_dom_sf"/>
</dbReference>
<proteinExistence type="inferred from homology"/>
<dbReference type="STRING" id="933084.A0A067Q304"/>
<dbReference type="OrthoDB" id="41492at2759"/>
<dbReference type="PIRSF" id="PIRSF001439">
    <property type="entry name" value="CryM"/>
    <property type="match status" value="1"/>
</dbReference>
<evidence type="ECO:0000313" key="2">
    <source>
        <dbReference type="EMBL" id="KDQ57877.1"/>
    </source>
</evidence>
<accession>A0A067Q304</accession>
<dbReference type="SUPFAM" id="SSF51735">
    <property type="entry name" value="NAD(P)-binding Rossmann-fold domains"/>
    <property type="match status" value="1"/>
</dbReference>
<protein>
    <recommendedName>
        <fullName evidence="4">Ornithine cyclodeaminase</fullName>
    </recommendedName>
</protein>
<evidence type="ECO:0008006" key="4">
    <source>
        <dbReference type="Google" id="ProtNLM"/>
    </source>
</evidence>
<dbReference type="GO" id="GO:0005737">
    <property type="term" value="C:cytoplasm"/>
    <property type="evidence" value="ECO:0007669"/>
    <property type="project" value="TreeGrafter"/>
</dbReference>
<gene>
    <name evidence="2" type="ORF">JAAARDRAFT_176968</name>
</gene>
<evidence type="ECO:0000313" key="3">
    <source>
        <dbReference type="Proteomes" id="UP000027265"/>
    </source>
</evidence>
<dbReference type="HOGENOM" id="CLU_042088_0_0_1"/>
<dbReference type="EMBL" id="KL197718">
    <property type="protein sequence ID" value="KDQ57877.1"/>
    <property type="molecule type" value="Genomic_DNA"/>
</dbReference>
<dbReference type="Proteomes" id="UP000027265">
    <property type="component" value="Unassembled WGS sequence"/>
</dbReference>
<dbReference type="Pfam" id="PF02423">
    <property type="entry name" value="OCD_Mu_crystall"/>
    <property type="match status" value="1"/>
</dbReference>
<evidence type="ECO:0000256" key="1">
    <source>
        <dbReference type="ARBA" id="ARBA00008903"/>
    </source>
</evidence>